<keyword evidence="5" id="KW-0411">Iron-sulfur</keyword>
<dbReference type="NCBIfam" id="NF009560">
    <property type="entry name" value="PRK13017.1"/>
    <property type="match status" value="1"/>
</dbReference>
<feature type="domain" description="Dihydroxy-acid/6-phosphogluconate dehydratase N-terminal" evidence="9">
    <location>
        <begin position="55"/>
        <end position="366"/>
    </location>
</feature>
<dbReference type="PANTHER" id="PTHR43183:SF2">
    <property type="entry name" value="DIHYDROXY-ACID DEHYDRATASE"/>
    <property type="match status" value="1"/>
</dbReference>
<evidence type="ECO:0000259" key="9">
    <source>
        <dbReference type="Pfam" id="PF00920"/>
    </source>
</evidence>
<keyword evidence="2" id="KW-0001">2Fe-2S</keyword>
<evidence type="ECO:0000256" key="5">
    <source>
        <dbReference type="ARBA" id="ARBA00023014"/>
    </source>
</evidence>
<dbReference type="NCBIfam" id="NF004784">
    <property type="entry name" value="PRK06131.1"/>
    <property type="match status" value="1"/>
</dbReference>
<keyword evidence="3" id="KW-0479">Metal-binding</keyword>
<dbReference type="GO" id="GO:0046872">
    <property type="term" value="F:metal ion binding"/>
    <property type="evidence" value="ECO:0007669"/>
    <property type="project" value="UniProtKB-KW"/>
</dbReference>
<evidence type="ECO:0000256" key="3">
    <source>
        <dbReference type="ARBA" id="ARBA00022723"/>
    </source>
</evidence>
<keyword evidence="6 11" id="KW-0456">Lyase</keyword>
<dbReference type="InterPro" id="IPR052352">
    <property type="entry name" value="Sugar_Degrad_Dehydratases"/>
</dbReference>
<evidence type="ECO:0000256" key="6">
    <source>
        <dbReference type="ARBA" id="ARBA00023239"/>
    </source>
</evidence>
<feature type="domain" description="Dihydroxy-acid/6-phosphogluconate dehydratase C-terminal" evidence="10">
    <location>
        <begin position="377"/>
        <end position="571"/>
    </location>
</feature>
<evidence type="ECO:0000259" key="10">
    <source>
        <dbReference type="Pfam" id="PF24877"/>
    </source>
</evidence>
<proteinExistence type="inferred from homology"/>
<evidence type="ECO:0000256" key="7">
    <source>
        <dbReference type="ARBA" id="ARBA00023304"/>
    </source>
</evidence>
<evidence type="ECO:0000256" key="8">
    <source>
        <dbReference type="SAM" id="MobiDB-lite"/>
    </source>
</evidence>
<keyword evidence="7" id="KW-0028">Amino-acid biosynthesis</keyword>
<organism evidence="11">
    <name type="scientific">Streptomyces sp. NBC_00060</name>
    <dbReference type="NCBI Taxonomy" id="2975636"/>
    <lineage>
        <taxon>Bacteria</taxon>
        <taxon>Bacillati</taxon>
        <taxon>Actinomycetota</taxon>
        <taxon>Actinomycetes</taxon>
        <taxon>Kitasatosporales</taxon>
        <taxon>Streptomycetaceae</taxon>
        <taxon>Streptomyces</taxon>
    </lineage>
</organism>
<reference evidence="11" key="1">
    <citation type="submission" date="2022-10" db="EMBL/GenBank/DDBJ databases">
        <title>The complete genomes of actinobacterial strains from the NBC collection.</title>
        <authorList>
            <person name="Joergensen T.S."/>
            <person name="Alvarez Arevalo M."/>
            <person name="Sterndorff E.B."/>
            <person name="Faurdal D."/>
            <person name="Vuksanovic O."/>
            <person name="Mourched A.-S."/>
            <person name="Charusanti P."/>
            <person name="Shaw S."/>
            <person name="Blin K."/>
            <person name="Weber T."/>
        </authorList>
    </citation>
    <scope>NUCLEOTIDE SEQUENCE</scope>
    <source>
        <strain evidence="11">NBC_00060</strain>
    </source>
</reference>
<dbReference type="GO" id="GO:0051537">
    <property type="term" value="F:2 iron, 2 sulfur cluster binding"/>
    <property type="evidence" value="ECO:0007669"/>
    <property type="project" value="UniProtKB-KW"/>
</dbReference>
<sequence>MNPAASPTPPPEETRRRAPEELRSHQWYGTDGLRSFSHRARTRQLGYLPEEHLGKPVIAILNTWSDINPCHVHLRERAQAVKRGVWQAGGFPLEFPVATLSETFQKPTPMLYRNLLAMETEELLRSYPVDGAVLMGGCDKSTPALLMGAISVDLPTVFVPAGPMLPGHWRGEVLGSGTDMWKYWDDKRAGLIGDCELAGLENGLARSPGHCMTMGTASTLTAAAEALGVTVPGASSIPAVASEHDRMAAASGLRIVQLVHEDRRLSTLVTRDAFEDAVTTVLALGGSTNAVIHLIAMARRAGVELTLDDFDRIARTVPVLANVRPGGDTYLMEDFHFAGGLPALLSRITDLLHLDRPTVAHDTLREQLATAEVHHDDVIRPRTDPVAVEGGLAVLRGNLCPDGAVIKHFACEQRLLKHTGPAVVFDDYRRLQRTVNDPSLGITADSVLVLRGSGPKGGPGMPEYGMLPIPDHLLKQGVRDMVRISDARMSGTSYGACVLHIAPESHVGGPLALVRTGDLITLDVAARSLHLNVTDKELARRRTEWSPPPARFERGYGALYSEHITQADTGCDFTFLARPGTVPDPYAG</sequence>
<dbReference type="Pfam" id="PF00920">
    <property type="entry name" value="ILVD_EDD_N"/>
    <property type="match status" value="1"/>
</dbReference>
<evidence type="ECO:0000313" key="11">
    <source>
        <dbReference type="EMBL" id="WTU38447.1"/>
    </source>
</evidence>
<gene>
    <name evidence="11" type="primary">araD</name>
    <name evidence="11" type="ORF">OHV25_02170</name>
</gene>
<protein>
    <submittedName>
        <fullName evidence="11">L-arabinonate dehydratase</fullName>
        <ecNumber evidence="11">4.2.1.9</ecNumber>
    </submittedName>
</protein>
<dbReference type="GO" id="GO:0009082">
    <property type="term" value="P:branched-chain amino acid biosynthetic process"/>
    <property type="evidence" value="ECO:0007669"/>
    <property type="project" value="UniProtKB-KW"/>
</dbReference>
<dbReference type="AlphaFoldDB" id="A0AAU2GRK6"/>
<dbReference type="GO" id="GO:0004160">
    <property type="term" value="F:dihydroxy-acid dehydratase activity"/>
    <property type="evidence" value="ECO:0007669"/>
    <property type="project" value="UniProtKB-EC"/>
</dbReference>
<dbReference type="InterPro" id="IPR037237">
    <property type="entry name" value="IlvD/EDD_N"/>
</dbReference>
<dbReference type="InterPro" id="IPR020558">
    <property type="entry name" value="DiOHA_6PGluconate_deHydtase_CS"/>
</dbReference>
<keyword evidence="7" id="KW-0100">Branched-chain amino acid biosynthesis</keyword>
<dbReference type="Pfam" id="PF24877">
    <property type="entry name" value="ILV_EDD_C"/>
    <property type="match status" value="1"/>
</dbReference>
<dbReference type="InterPro" id="IPR042096">
    <property type="entry name" value="Dihydro-acid_dehy_C"/>
</dbReference>
<comment type="similarity">
    <text evidence="1">Belongs to the IlvD/Edd family.</text>
</comment>
<dbReference type="EC" id="4.2.1.9" evidence="11"/>
<dbReference type="PROSITE" id="PS00886">
    <property type="entry name" value="ILVD_EDD_1"/>
    <property type="match status" value="1"/>
</dbReference>
<keyword evidence="4" id="KW-0408">Iron</keyword>
<dbReference type="InterPro" id="IPR056740">
    <property type="entry name" value="ILV_EDD_C"/>
</dbReference>
<dbReference type="InterPro" id="IPR000581">
    <property type="entry name" value="ILV_EDD_N"/>
</dbReference>
<feature type="compositionally biased region" description="Pro residues" evidence="8">
    <location>
        <begin position="1"/>
        <end position="11"/>
    </location>
</feature>
<name>A0AAU2GRK6_9ACTN</name>
<feature type="compositionally biased region" description="Basic and acidic residues" evidence="8">
    <location>
        <begin position="12"/>
        <end position="21"/>
    </location>
</feature>
<evidence type="ECO:0000256" key="1">
    <source>
        <dbReference type="ARBA" id="ARBA00006486"/>
    </source>
</evidence>
<dbReference type="SUPFAM" id="SSF143975">
    <property type="entry name" value="IlvD/EDD N-terminal domain-like"/>
    <property type="match status" value="1"/>
</dbReference>
<accession>A0AAU2GRK6</accession>
<dbReference type="EMBL" id="CP108253">
    <property type="protein sequence ID" value="WTU38447.1"/>
    <property type="molecule type" value="Genomic_DNA"/>
</dbReference>
<dbReference type="Gene3D" id="3.50.30.80">
    <property type="entry name" value="IlvD/EDD C-terminal domain-like"/>
    <property type="match status" value="1"/>
</dbReference>
<dbReference type="FunFam" id="3.50.30.80:FF:000001">
    <property type="entry name" value="Dihydroxy-acid dehydratase"/>
    <property type="match status" value="1"/>
</dbReference>
<dbReference type="NCBIfam" id="NF009559">
    <property type="entry name" value="PRK13016.1"/>
    <property type="match status" value="1"/>
</dbReference>
<dbReference type="PANTHER" id="PTHR43183">
    <property type="entry name" value="HYPOTHETICAL DIHYDROXYACID DEHYDRATASE (EUROFUNG)-RELATED"/>
    <property type="match status" value="1"/>
</dbReference>
<evidence type="ECO:0000256" key="2">
    <source>
        <dbReference type="ARBA" id="ARBA00022714"/>
    </source>
</evidence>
<feature type="region of interest" description="Disordered" evidence="8">
    <location>
        <begin position="1"/>
        <end position="21"/>
    </location>
</feature>
<dbReference type="SUPFAM" id="SSF52016">
    <property type="entry name" value="LeuD/IlvD-like"/>
    <property type="match status" value="1"/>
</dbReference>
<evidence type="ECO:0000256" key="4">
    <source>
        <dbReference type="ARBA" id="ARBA00023004"/>
    </source>
</evidence>